<dbReference type="OrthoDB" id="3358017at2759"/>
<dbReference type="PANTHER" id="PTHR31465:SF27">
    <property type="entry name" value="DOMAIN PROTEIN, PUTATIVE (AFU_ORTHOLOGUE AFUA_3G01030)-RELATED"/>
    <property type="match status" value="1"/>
</dbReference>
<name>A0A2V1CWW3_9PLEO</name>
<evidence type="ECO:0000256" key="5">
    <source>
        <dbReference type="SAM" id="Phobius"/>
    </source>
</evidence>
<feature type="transmembrane region" description="Helical" evidence="5">
    <location>
        <begin position="152"/>
        <end position="177"/>
    </location>
</feature>
<proteinExistence type="predicted"/>
<dbReference type="STRING" id="97972.A0A2V1CWW3"/>
<evidence type="ECO:0000313" key="6">
    <source>
        <dbReference type="EMBL" id="PVH90228.1"/>
    </source>
</evidence>
<feature type="transmembrane region" description="Helical" evidence="5">
    <location>
        <begin position="235"/>
        <end position="255"/>
    </location>
</feature>
<dbReference type="Pfam" id="PF04479">
    <property type="entry name" value="RTA1"/>
    <property type="match status" value="1"/>
</dbReference>
<protein>
    <submittedName>
        <fullName evidence="6">RTA1-domain-containing protein</fullName>
    </submittedName>
</protein>
<keyword evidence="7" id="KW-1185">Reference proteome</keyword>
<dbReference type="GO" id="GO:0016020">
    <property type="term" value="C:membrane"/>
    <property type="evidence" value="ECO:0007669"/>
    <property type="project" value="UniProtKB-SubCell"/>
</dbReference>
<keyword evidence="2 5" id="KW-0812">Transmembrane</keyword>
<dbReference type="AlphaFoldDB" id="A0A2V1CWW3"/>
<comment type="subcellular location">
    <subcellularLocation>
        <location evidence="1">Membrane</location>
        <topology evidence="1">Multi-pass membrane protein</topology>
    </subcellularLocation>
</comment>
<evidence type="ECO:0000256" key="4">
    <source>
        <dbReference type="ARBA" id="ARBA00023136"/>
    </source>
</evidence>
<accession>A0A2V1CWW3</accession>
<feature type="transmembrane region" description="Helical" evidence="5">
    <location>
        <begin position="118"/>
        <end position="140"/>
    </location>
</feature>
<feature type="transmembrane region" description="Helical" evidence="5">
    <location>
        <begin position="76"/>
        <end position="98"/>
    </location>
</feature>
<dbReference type="InterPro" id="IPR007568">
    <property type="entry name" value="RTA1"/>
</dbReference>
<evidence type="ECO:0000256" key="1">
    <source>
        <dbReference type="ARBA" id="ARBA00004141"/>
    </source>
</evidence>
<evidence type="ECO:0000256" key="3">
    <source>
        <dbReference type="ARBA" id="ARBA00022989"/>
    </source>
</evidence>
<reference evidence="6 7" key="1">
    <citation type="journal article" date="2018" name="Sci. Rep.">
        <title>Comparative genomics provides insights into the lifestyle and reveals functional heterogeneity of dark septate endophytic fungi.</title>
        <authorList>
            <person name="Knapp D.G."/>
            <person name="Nemeth J.B."/>
            <person name="Barry K."/>
            <person name="Hainaut M."/>
            <person name="Henrissat B."/>
            <person name="Johnson J."/>
            <person name="Kuo A."/>
            <person name="Lim J.H.P."/>
            <person name="Lipzen A."/>
            <person name="Nolan M."/>
            <person name="Ohm R.A."/>
            <person name="Tamas L."/>
            <person name="Grigoriev I.V."/>
            <person name="Spatafora J.W."/>
            <person name="Nagy L.G."/>
            <person name="Kovacs G.M."/>
        </authorList>
    </citation>
    <scope>NUCLEOTIDE SEQUENCE [LARGE SCALE GENOMIC DNA]</scope>
    <source>
        <strain evidence="6 7">DSE2036</strain>
    </source>
</reference>
<evidence type="ECO:0000256" key="2">
    <source>
        <dbReference type="ARBA" id="ARBA00022692"/>
    </source>
</evidence>
<feature type="transmembrane region" description="Helical" evidence="5">
    <location>
        <begin position="198"/>
        <end position="215"/>
    </location>
</feature>
<dbReference type="PANTHER" id="PTHR31465">
    <property type="entry name" value="PROTEIN RTA1-RELATED"/>
    <property type="match status" value="1"/>
</dbReference>
<keyword evidence="3 5" id="KW-1133">Transmembrane helix</keyword>
<dbReference type="Proteomes" id="UP000244855">
    <property type="component" value="Unassembled WGS sequence"/>
</dbReference>
<dbReference type="EMBL" id="KZ806531">
    <property type="protein sequence ID" value="PVH90228.1"/>
    <property type="molecule type" value="Genomic_DNA"/>
</dbReference>
<keyword evidence="4 5" id="KW-0472">Membrane</keyword>
<feature type="transmembrane region" description="Helical" evidence="5">
    <location>
        <begin position="43"/>
        <end position="64"/>
    </location>
</feature>
<organism evidence="6 7">
    <name type="scientific">Periconia macrospinosa</name>
    <dbReference type="NCBI Taxonomy" id="97972"/>
    <lineage>
        <taxon>Eukaryota</taxon>
        <taxon>Fungi</taxon>
        <taxon>Dikarya</taxon>
        <taxon>Ascomycota</taxon>
        <taxon>Pezizomycotina</taxon>
        <taxon>Dothideomycetes</taxon>
        <taxon>Pleosporomycetidae</taxon>
        <taxon>Pleosporales</taxon>
        <taxon>Massarineae</taxon>
        <taxon>Periconiaceae</taxon>
        <taxon>Periconia</taxon>
    </lineage>
</organism>
<sequence length="283" mass="31712">MAGGDSPQEFYAYKPSLAGGVIIAILFAFLLFLHLFRLYTTRTWFCIPFSMGAIFEIIGYAARAQSNKQPHAQTPFLIQAIFILLAPILFAASVYMFLGRIIRSTGYESCSMVRPKWLTIIFVAGDIVCFFVQMVGAAMMGDAKTKAMLDRANTIVLVGLVAQIVIFGWFMLVGVVFHRRVRKIGGKLVVGGVNWERFLYWLYGVSIIITFRNLFRVIEYALGDDGYLLSTEWPIYVFDAIPMAFVLVVCSLWYVGGMDFGSNERGDIDMMIRGRGEGSSRGI</sequence>
<feature type="transmembrane region" description="Helical" evidence="5">
    <location>
        <begin position="17"/>
        <end position="36"/>
    </location>
</feature>
<gene>
    <name evidence="6" type="ORF">DM02DRAFT_678740</name>
</gene>
<evidence type="ECO:0000313" key="7">
    <source>
        <dbReference type="Proteomes" id="UP000244855"/>
    </source>
</evidence>